<gene>
    <name evidence="1" type="ORF">BV22DRAFT_1038843</name>
</gene>
<name>A0ACB8B7V6_9AGAM</name>
<reference evidence="1" key="1">
    <citation type="journal article" date="2021" name="New Phytol.">
        <title>Evolutionary innovations through gain and loss of genes in the ectomycorrhizal Boletales.</title>
        <authorList>
            <person name="Wu G."/>
            <person name="Miyauchi S."/>
            <person name="Morin E."/>
            <person name="Kuo A."/>
            <person name="Drula E."/>
            <person name="Varga T."/>
            <person name="Kohler A."/>
            <person name="Feng B."/>
            <person name="Cao Y."/>
            <person name="Lipzen A."/>
            <person name="Daum C."/>
            <person name="Hundley H."/>
            <person name="Pangilinan J."/>
            <person name="Johnson J."/>
            <person name="Barry K."/>
            <person name="LaButti K."/>
            <person name="Ng V."/>
            <person name="Ahrendt S."/>
            <person name="Min B."/>
            <person name="Choi I.G."/>
            <person name="Park H."/>
            <person name="Plett J.M."/>
            <person name="Magnuson J."/>
            <person name="Spatafora J.W."/>
            <person name="Nagy L.G."/>
            <person name="Henrissat B."/>
            <person name="Grigoriev I.V."/>
            <person name="Yang Z.L."/>
            <person name="Xu J."/>
            <person name="Martin F.M."/>
        </authorList>
    </citation>
    <scope>NUCLEOTIDE SEQUENCE</scope>
    <source>
        <strain evidence="1">KUC20120723A-06</strain>
    </source>
</reference>
<proteinExistence type="predicted"/>
<protein>
    <submittedName>
        <fullName evidence="1">Uncharacterized protein</fullName>
    </submittedName>
</protein>
<sequence>MSTAISTSSVMTSTAVLGKRKAALVLHLSSASECELPAKKARHRCTYPGCTKSYTKPCRLAEHTRSHTGERPFICTVCQKSYLRESHLQAHSQSHKPESERPLVCTTCEKRFWTLQHLHIHEAIHSGAKTYACTKASCDKVFAKHHQLRDHLCTVHAPPGTKPYQCTHDACAKSFATNQKLRAHLKTHDDKRYTCSHTACLPSTSSSQPTNFYATWSALQSHIRTAHPPTCTTCDRTFASHANLRAHAKLHEQKEVEHLLGDHEEDEGDEGERKRKKRRGGEVGRDWKCDFSECGKDFKSKKALTTHHKITHLGRRDHICPHAHCTSAFGYKHLLQRHLAKIHSSPTHNSSISNPAPPSAQMARDDSTSETDPEPETDADVDKPLDDDQDDPTAFKFDIDLITGKFYAQSHSAKPNSKHIHCPWPDVAGLLPDATGAFPQSHTEMPMGSSSQNSRLSSQIAVADPGSHAHASTRPCAHVLTRAYDLRRHLRAEHGLDVDKDVVDSWVRRRGRGCAQCS</sequence>
<dbReference type="Proteomes" id="UP000790709">
    <property type="component" value="Unassembled WGS sequence"/>
</dbReference>
<evidence type="ECO:0000313" key="1">
    <source>
        <dbReference type="EMBL" id="KAH7921273.1"/>
    </source>
</evidence>
<accession>A0ACB8B7V6</accession>
<dbReference type="EMBL" id="MU266534">
    <property type="protein sequence ID" value="KAH7921273.1"/>
    <property type="molecule type" value="Genomic_DNA"/>
</dbReference>
<organism evidence="1 2">
    <name type="scientific">Leucogyrophana mollusca</name>
    <dbReference type="NCBI Taxonomy" id="85980"/>
    <lineage>
        <taxon>Eukaryota</taxon>
        <taxon>Fungi</taxon>
        <taxon>Dikarya</taxon>
        <taxon>Basidiomycota</taxon>
        <taxon>Agaricomycotina</taxon>
        <taxon>Agaricomycetes</taxon>
        <taxon>Agaricomycetidae</taxon>
        <taxon>Boletales</taxon>
        <taxon>Boletales incertae sedis</taxon>
        <taxon>Leucogyrophana</taxon>
    </lineage>
</organism>
<comment type="caution">
    <text evidence="1">The sequence shown here is derived from an EMBL/GenBank/DDBJ whole genome shotgun (WGS) entry which is preliminary data.</text>
</comment>
<evidence type="ECO:0000313" key="2">
    <source>
        <dbReference type="Proteomes" id="UP000790709"/>
    </source>
</evidence>
<keyword evidence="2" id="KW-1185">Reference proteome</keyword>